<sequence length="141" mass="16234">MKALVTGPPPGKSWMRRPLKRTYGMYDITSKEEMGWIRWVEEKEVVKGEMRRRVELIRKMKEDEERRGVKRVLTKRRVWTGKVIYSDDGATTATTTSSMGKENEGHNKKEKGKQVETGAKTNEDEDDTNEVYPPNQTSLAG</sequence>
<name>A0ACD3ABF0_9AGAR</name>
<evidence type="ECO:0000313" key="2">
    <source>
        <dbReference type="Proteomes" id="UP000308600"/>
    </source>
</evidence>
<dbReference type="EMBL" id="ML208534">
    <property type="protein sequence ID" value="TFK63213.1"/>
    <property type="molecule type" value="Genomic_DNA"/>
</dbReference>
<accession>A0ACD3ABF0</accession>
<protein>
    <submittedName>
        <fullName evidence="1">Uncharacterized protein</fullName>
    </submittedName>
</protein>
<dbReference type="Proteomes" id="UP000308600">
    <property type="component" value="Unassembled WGS sequence"/>
</dbReference>
<organism evidence="1 2">
    <name type="scientific">Pluteus cervinus</name>
    <dbReference type="NCBI Taxonomy" id="181527"/>
    <lineage>
        <taxon>Eukaryota</taxon>
        <taxon>Fungi</taxon>
        <taxon>Dikarya</taxon>
        <taxon>Basidiomycota</taxon>
        <taxon>Agaricomycotina</taxon>
        <taxon>Agaricomycetes</taxon>
        <taxon>Agaricomycetidae</taxon>
        <taxon>Agaricales</taxon>
        <taxon>Pluteineae</taxon>
        <taxon>Pluteaceae</taxon>
        <taxon>Pluteus</taxon>
    </lineage>
</organism>
<gene>
    <name evidence="1" type="ORF">BDN72DRAFT_847826</name>
</gene>
<proteinExistence type="predicted"/>
<reference evidence="1 2" key="1">
    <citation type="journal article" date="2019" name="Nat. Ecol. Evol.">
        <title>Megaphylogeny resolves global patterns of mushroom evolution.</title>
        <authorList>
            <person name="Varga T."/>
            <person name="Krizsan K."/>
            <person name="Foldi C."/>
            <person name="Dima B."/>
            <person name="Sanchez-Garcia M."/>
            <person name="Sanchez-Ramirez S."/>
            <person name="Szollosi G.J."/>
            <person name="Szarkandi J.G."/>
            <person name="Papp V."/>
            <person name="Albert L."/>
            <person name="Andreopoulos W."/>
            <person name="Angelini C."/>
            <person name="Antonin V."/>
            <person name="Barry K.W."/>
            <person name="Bougher N.L."/>
            <person name="Buchanan P."/>
            <person name="Buyck B."/>
            <person name="Bense V."/>
            <person name="Catcheside P."/>
            <person name="Chovatia M."/>
            <person name="Cooper J."/>
            <person name="Damon W."/>
            <person name="Desjardin D."/>
            <person name="Finy P."/>
            <person name="Geml J."/>
            <person name="Haridas S."/>
            <person name="Hughes K."/>
            <person name="Justo A."/>
            <person name="Karasinski D."/>
            <person name="Kautmanova I."/>
            <person name="Kiss B."/>
            <person name="Kocsube S."/>
            <person name="Kotiranta H."/>
            <person name="LaButti K.M."/>
            <person name="Lechner B.E."/>
            <person name="Liimatainen K."/>
            <person name="Lipzen A."/>
            <person name="Lukacs Z."/>
            <person name="Mihaltcheva S."/>
            <person name="Morgado L.N."/>
            <person name="Niskanen T."/>
            <person name="Noordeloos M.E."/>
            <person name="Ohm R.A."/>
            <person name="Ortiz-Santana B."/>
            <person name="Ovrebo C."/>
            <person name="Racz N."/>
            <person name="Riley R."/>
            <person name="Savchenko A."/>
            <person name="Shiryaev A."/>
            <person name="Soop K."/>
            <person name="Spirin V."/>
            <person name="Szebenyi C."/>
            <person name="Tomsovsky M."/>
            <person name="Tulloss R.E."/>
            <person name="Uehling J."/>
            <person name="Grigoriev I.V."/>
            <person name="Vagvolgyi C."/>
            <person name="Papp T."/>
            <person name="Martin F.M."/>
            <person name="Miettinen O."/>
            <person name="Hibbett D.S."/>
            <person name="Nagy L.G."/>
        </authorList>
    </citation>
    <scope>NUCLEOTIDE SEQUENCE [LARGE SCALE GENOMIC DNA]</scope>
    <source>
        <strain evidence="1 2">NL-1719</strain>
    </source>
</reference>
<keyword evidence="2" id="KW-1185">Reference proteome</keyword>
<evidence type="ECO:0000313" key="1">
    <source>
        <dbReference type="EMBL" id="TFK63213.1"/>
    </source>
</evidence>